<dbReference type="Proteomes" id="UP000504603">
    <property type="component" value="Unplaced"/>
</dbReference>
<dbReference type="Gene3D" id="3.40.640.10">
    <property type="entry name" value="Type I PLP-dependent aspartate aminotransferase-like (Major domain)"/>
    <property type="match status" value="1"/>
</dbReference>
<organism evidence="7 8">
    <name type="scientific">Momordica charantia</name>
    <name type="common">Bitter gourd</name>
    <name type="synonym">Balsam pear</name>
    <dbReference type="NCBI Taxonomy" id="3673"/>
    <lineage>
        <taxon>Eukaryota</taxon>
        <taxon>Viridiplantae</taxon>
        <taxon>Streptophyta</taxon>
        <taxon>Embryophyta</taxon>
        <taxon>Tracheophyta</taxon>
        <taxon>Spermatophyta</taxon>
        <taxon>Magnoliopsida</taxon>
        <taxon>eudicotyledons</taxon>
        <taxon>Gunneridae</taxon>
        <taxon>Pentapetalae</taxon>
        <taxon>rosids</taxon>
        <taxon>fabids</taxon>
        <taxon>Cucurbitales</taxon>
        <taxon>Cucurbitaceae</taxon>
        <taxon>Momordiceae</taxon>
        <taxon>Momordica</taxon>
    </lineage>
</organism>
<comment type="cofactor">
    <cofactor evidence="1">
        <name>pyridoxal 5'-phosphate</name>
        <dbReference type="ChEBI" id="CHEBI:597326"/>
    </cofactor>
</comment>
<dbReference type="HAMAP" id="MF_01642">
    <property type="entry name" value="DapL_aminotrans_1"/>
    <property type="match status" value="1"/>
</dbReference>
<proteinExistence type="inferred from homology"/>
<dbReference type="InterPro" id="IPR004839">
    <property type="entry name" value="Aminotransferase_I/II_large"/>
</dbReference>
<dbReference type="GO" id="GO:0008483">
    <property type="term" value="F:transaminase activity"/>
    <property type="evidence" value="ECO:0007669"/>
    <property type="project" value="UniProtKB-KW"/>
</dbReference>
<evidence type="ECO:0000256" key="3">
    <source>
        <dbReference type="ARBA" id="ARBA00022679"/>
    </source>
</evidence>
<dbReference type="GO" id="GO:0030170">
    <property type="term" value="F:pyridoxal phosphate binding"/>
    <property type="evidence" value="ECO:0007669"/>
    <property type="project" value="InterPro"/>
</dbReference>
<dbReference type="NCBIfam" id="TIGR03542">
    <property type="entry name" value="DAPAT_plant"/>
    <property type="match status" value="1"/>
</dbReference>
<evidence type="ECO:0000256" key="1">
    <source>
        <dbReference type="ARBA" id="ARBA00001933"/>
    </source>
</evidence>
<evidence type="ECO:0000313" key="8">
    <source>
        <dbReference type="RefSeq" id="XP_022152427.1"/>
    </source>
</evidence>
<name>A0A6J1DG87_MOMCH</name>
<comment type="similarity">
    <text evidence="5">Belongs to the class-I pyridoxal-phosphate-dependent aminotransferase family. LL-diaminopimelate aminotransferase subfamily.</text>
</comment>
<dbReference type="InterPro" id="IPR015421">
    <property type="entry name" value="PyrdxlP-dep_Trfase_major"/>
</dbReference>
<evidence type="ECO:0000313" key="7">
    <source>
        <dbReference type="Proteomes" id="UP000504603"/>
    </source>
</evidence>
<sequence length="438" mass="48348">MLKQMVHASKTNLEVESLRPVEEREIGHCTKVRRSVNMEKLQSGYLFPEISMREYEHSQKHPDAKIIRLGIGDTTEPVPNCIAFAMTKKAIDLSTVEGYSGYGDEQGNKALRKRIAEKFYENMGIKGEEVFVSDGAQCDISRIQMLLGSNVTVAVQDPSFPAYIDSSVIFGRAGELQGQNGKYERIVYMKCAPENDFFPDLSNTPRTDIIFFCSPNNPTGTAASASQLRRLVDFATANGSLIVYDSSYAAYISDGSPTSIYQIPGAKQVAIEVSSFSKFAGFTGVRLGWTVVPEELSYSNGFPIIKDYDRIVCTCFNGASNIVQAGGLACLSAEGFQAVSRVVNHYKENAKILVEAFRGLGMEVYGGQNAPYLWVHFPGSSSWELFAEILEKTHIVTIPGRGFGPAGEEYIRVSSFGHRETILEASNRLTSLHKHIFK</sequence>
<dbReference type="FunFam" id="3.40.640.10:FF:000099">
    <property type="entry name" value="LL-diaminopimelate aminotransferase, chloroplastic"/>
    <property type="match status" value="1"/>
</dbReference>
<gene>
    <name evidence="8" type="primary">LOC111020164</name>
</gene>
<keyword evidence="4" id="KW-0663">Pyridoxal phosphate</keyword>
<dbReference type="GeneID" id="111020164"/>
<dbReference type="AlphaFoldDB" id="A0A6J1DG87"/>
<reference evidence="8" key="1">
    <citation type="submission" date="2025-08" db="UniProtKB">
        <authorList>
            <consortium name="RefSeq"/>
        </authorList>
    </citation>
    <scope>IDENTIFICATION</scope>
    <source>
        <strain evidence="8">OHB3-1</strain>
    </source>
</reference>
<dbReference type="SUPFAM" id="SSF53383">
    <property type="entry name" value="PLP-dependent transferases"/>
    <property type="match status" value="1"/>
</dbReference>
<dbReference type="GO" id="GO:0009862">
    <property type="term" value="P:systemic acquired resistance, salicylic acid mediated signaling pathway"/>
    <property type="evidence" value="ECO:0007669"/>
    <property type="project" value="UniProtKB-ARBA"/>
</dbReference>
<evidence type="ECO:0000256" key="5">
    <source>
        <dbReference type="ARBA" id="ARBA00061511"/>
    </source>
</evidence>
<dbReference type="InterPro" id="IPR019942">
    <property type="entry name" value="DapL/ALD1"/>
</dbReference>
<feature type="domain" description="Aminotransferase class I/classII large" evidence="6">
    <location>
        <begin position="65"/>
        <end position="426"/>
    </location>
</feature>
<keyword evidence="7" id="KW-1185">Reference proteome</keyword>
<evidence type="ECO:0000256" key="2">
    <source>
        <dbReference type="ARBA" id="ARBA00022576"/>
    </source>
</evidence>
<dbReference type="PANTHER" id="PTHR43144">
    <property type="entry name" value="AMINOTRANSFERASE"/>
    <property type="match status" value="1"/>
</dbReference>
<accession>A0A6J1DG87</accession>
<dbReference type="InterPro" id="IPR015422">
    <property type="entry name" value="PyrdxlP-dep_Trfase_small"/>
</dbReference>
<dbReference type="Gene3D" id="3.90.1150.10">
    <property type="entry name" value="Aspartate Aminotransferase, domain 1"/>
    <property type="match status" value="1"/>
</dbReference>
<evidence type="ECO:0000259" key="6">
    <source>
        <dbReference type="Pfam" id="PF00155"/>
    </source>
</evidence>
<keyword evidence="3" id="KW-0808">Transferase</keyword>
<dbReference type="OrthoDB" id="7042322at2759"/>
<dbReference type="InterPro" id="IPR015424">
    <property type="entry name" value="PyrdxlP-dep_Trfase"/>
</dbReference>
<dbReference type="RefSeq" id="XP_022152427.1">
    <property type="nucleotide sequence ID" value="XM_022296735.1"/>
</dbReference>
<dbReference type="Pfam" id="PF00155">
    <property type="entry name" value="Aminotran_1_2"/>
    <property type="match status" value="1"/>
</dbReference>
<protein>
    <submittedName>
        <fullName evidence="8">Probable LL-diaminopimelate aminotransferase, chloroplastic isoform X1</fullName>
    </submittedName>
</protein>
<evidence type="ECO:0000256" key="4">
    <source>
        <dbReference type="ARBA" id="ARBA00022898"/>
    </source>
</evidence>
<dbReference type="CDD" id="cd00609">
    <property type="entry name" value="AAT_like"/>
    <property type="match status" value="1"/>
</dbReference>
<keyword evidence="2 8" id="KW-0032">Aminotransferase</keyword>
<dbReference type="KEGG" id="mcha:111020164"/>